<dbReference type="EC" id="2.7.1.33" evidence="6 16"/>
<dbReference type="GO" id="GO:0005737">
    <property type="term" value="C:cytoplasm"/>
    <property type="evidence" value="ECO:0007669"/>
    <property type="project" value="UniProtKB-SubCell"/>
</dbReference>
<evidence type="ECO:0000256" key="8">
    <source>
        <dbReference type="ARBA" id="ARBA00022679"/>
    </source>
</evidence>
<comment type="catalytic activity">
    <reaction evidence="1 16">
        <text>(R)-pantothenate + ATP = (R)-4'-phosphopantothenate + ADP + H(+)</text>
        <dbReference type="Rhea" id="RHEA:16373"/>
        <dbReference type="ChEBI" id="CHEBI:10986"/>
        <dbReference type="ChEBI" id="CHEBI:15378"/>
        <dbReference type="ChEBI" id="CHEBI:29032"/>
        <dbReference type="ChEBI" id="CHEBI:30616"/>
        <dbReference type="ChEBI" id="CHEBI:456216"/>
        <dbReference type="EC" id="2.7.1.33"/>
    </reaction>
</comment>
<comment type="function">
    <text evidence="16">Catalyzes the phosphorylation of pantothenate (Pan), the first step in CoA biosynthesis.</text>
</comment>
<evidence type="ECO:0000256" key="9">
    <source>
        <dbReference type="ARBA" id="ARBA00022741"/>
    </source>
</evidence>
<dbReference type="RefSeq" id="WP_090706943.1">
    <property type="nucleotide sequence ID" value="NZ_FNHH01000038.1"/>
</dbReference>
<dbReference type="HAMAP" id="MF_01274">
    <property type="entry name" value="Pantothen_kinase_3"/>
    <property type="match status" value="1"/>
</dbReference>
<dbReference type="SUPFAM" id="SSF53067">
    <property type="entry name" value="Actin-like ATPase domain"/>
    <property type="match status" value="2"/>
</dbReference>
<reference evidence="18" key="1">
    <citation type="submission" date="2016-10" db="EMBL/GenBank/DDBJ databases">
        <authorList>
            <person name="Varghese N."/>
            <person name="Submissions S."/>
        </authorList>
    </citation>
    <scope>NUCLEOTIDE SEQUENCE [LARGE SCALE GENOMIC DNA]</scope>
    <source>
        <strain evidence="18">DSM 24536</strain>
    </source>
</reference>
<dbReference type="UniPathway" id="UPA00241">
    <property type="reaction ID" value="UER00352"/>
</dbReference>
<keyword evidence="16" id="KW-0479">Metal-binding</keyword>
<evidence type="ECO:0000256" key="10">
    <source>
        <dbReference type="ARBA" id="ARBA00022777"/>
    </source>
</evidence>
<feature type="binding site" evidence="16">
    <location>
        <position position="116"/>
    </location>
    <ligand>
        <name>K(+)</name>
        <dbReference type="ChEBI" id="CHEBI:29103"/>
    </ligand>
</feature>
<keyword evidence="12 16" id="KW-0630">Potassium</keyword>
<evidence type="ECO:0000313" key="17">
    <source>
        <dbReference type="EMBL" id="SDN07386.1"/>
    </source>
</evidence>
<keyword evidence="7 16" id="KW-0963">Cytoplasm</keyword>
<organism evidence="17 18">
    <name type="scientific">Daejeonella rubra</name>
    <dbReference type="NCBI Taxonomy" id="990371"/>
    <lineage>
        <taxon>Bacteria</taxon>
        <taxon>Pseudomonadati</taxon>
        <taxon>Bacteroidota</taxon>
        <taxon>Sphingobacteriia</taxon>
        <taxon>Sphingobacteriales</taxon>
        <taxon>Sphingobacteriaceae</taxon>
        <taxon>Daejeonella</taxon>
    </lineage>
</organism>
<comment type="subunit">
    <text evidence="5 16">Homodimer.</text>
</comment>
<evidence type="ECO:0000256" key="14">
    <source>
        <dbReference type="ARBA" id="ARBA00038036"/>
    </source>
</evidence>
<dbReference type="Proteomes" id="UP000199226">
    <property type="component" value="Unassembled WGS sequence"/>
</dbReference>
<evidence type="ECO:0000256" key="15">
    <source>
        <dbReference type="ARBA" id="ARBA00040883"/>
    </source>
</evidence>
<dbReference type="Pfam" id="PF03309">
    <property type="entry name" value="Pan_kinase"/>
    <property type="match status" value="1"/>
</dbReference>
<evidence type="ECO:0000256" key="5">
    <source>
        <dbReference type="ARBA" id="ARBA00011738"/>
    </source>
</evidence>
<evidence type="ECO:0000256" key="3">
    <source>
        <dbReference type="ARBA" id="ARBA00004496"/>
    </source>
</evidence>
<feature type="binding site" evidence="16">
    <location>
        <position position="171"/>
    </location>
    <ligand>
        <name>substrate</name>
    </ligand>
</feature>
<dbReference type="PANTHER" id="PTHR34265">
    <property type="entry name" value="TYPE III PANTOTHENATE KINASE"/>
    <property type="match status" value="1"/>
</dbReference>
<evidence type="ECO:0000256" key="6">
    <source>
        <dbReference type="ARBA" id="ARBA00012102"/>
    </source>
</evidence>
<keyword evidence="9 16" id="KW-0547">Nucleotide-binding</keyword>
<dbReference type="InterPro" id="IPR004619">
    <property type="entry name" value="Type_III_PanK"/>
</dbReference>
<keyword evidence="11 16" id="KW-0067">ATP-binding</keyword>
<dbReference type="OrthoDB" id="9804707at2"/>
<evidence type="ECO:0000313" key="18">
    <source>
        <dbReference type="Proteomes" id="UP000199226"/>
    </source>
</evidence>
<feature type="binding site" evidence="16">
    <location>
        <position position="86"/>
    </location>
    <ligand>
        <name>substrate</name>
    </ligand>
</feature>
<evidence type="ECO:0000256" key="4">
    <source>
        <dbReference type="ARBA" id="ARBA00005225"/>
    </source>
</evidence>
<evidence type="ECO:0000256" key="16">
    <source>
        <dbReference type="HAMAP-Rule" id="MF_01274"/>
    </source>
</evidence>
<evidence type="ECO:0000256" key="12">
    <source>
        <dbReference type="ARBA" id="ARBA00022958"/>
    </source>
</evidence>
<feature type="binding site" evidence="16">
    <location>
        <begin position="7"/>
        <end position="14"/>
    </location>
    <ligand>
        <name>ATP</name>
        <dbReference type="ChEBI" id="CHEBI:30616"/>
    </ligand>
</feature>
<dbReference type="InterPro" id="IPR043129">
    <property type="entry name" value="ATPase_NBD"/>
</dbReference>
<comment type="pathway">
    <text evidence="4 16">Cofactor biosynthesis; coenzyme A biosynthesis; CoA from (R)-pantothenate: step 1/5.</text>
</comment>
<sequence>MAQLVIDIGNSRTKLAVFQGTKLLRSEKVPKLDTTILSQFLNSPEITHSIISSVNDEITGLEDLLKEKTHYIRFSALLQTGIVNNYKSPATLGLDRLAGILGARSLFPKRNCLVIDAGTCITYDAIDKDGVYEGGSISPGLKMRLKAMHNFTGRLPEVELIEYNDWQGYDTMSAMLSGVVNGSFEEVKGFIEIYNSKYSELQVVLCGGDSIFFDYRLKNSIFAHALKTEPDLVLIGLNEVIQQND</sequence>
<proteinExistence type="inferred from homology"/>
<dbReference type="NCBIfam" id="TIGR00671">
    <property type="entry name" value="baf"/>
    <property type="match status" value="1"/>
</dbReference>
<dbReference type="PANTHER" id="PTHR34265:SF1">
    <property type="entry name" value="TYPE III PANTOTHENATE KINASE"/>
    <property type="match status" value="1"/>
</dbReference>
<dbReference type="GO" id="GO:0046872">
    <property type="term" value="F:metal ion binding"/>
    <property type="evidence" value="ECO:0007669"/>
    <property type="project" value="UniProtKB-KW"/>
</dbReference>
<dbReference type="GO" id="GO:0005524">
    <property type="term" value="F:ATP binding"/>
    <property type="evidence" value="ECO:0007669"/>
    <property type="project" value="UniProtKB-UniRule"/>
</dbReference>
<keyword evidence="8 16" id="KW-0808">Transferase</keyword>
<gene>
    <name evidence="16" type="primary">coaX</name>
    <name evidence="17" type="ORF">SAMN05421813_13814</name>
</gene>
<feature type="active site" description="Proton acceptor" evidence="16">
    <location>
        <position position="95"/>
    </location>
</feature>
<dbReference type="CDD" id="cd24015">
    <property type="entry name" value="ASKHA_NBD_PanK-III"/>
    <property type="match status" value="1"/>
</dbReference>
<evidence type="ECO:0000256" key="1">
    <source>
        <dbReference type="ARBA" id="ARBA00001206"/>
    </source>
</evidence>
<dbReference type="Gene3D" id="3.30.420.40">
    <property type="match status" value="2"/>
</dbReference>
<protein>
    <recommendedName>
        <fullName evidence="15 16">Type III pantothenate kinase</fullName>
        <ecNumber evidence="6 16">2.7.1.33</ecNumber>
    </recommendedName>
    <alternativeName>
        <fullName evidence="16">PanK-III</fullName>
    </alternativeName>
    <alternativeName>
        <fullName evidence="16">Pantothenic acid kinase</fullName>
    </alternativeName>
</protein>
<keyword evidence="13 16" id="KW-0173">Coenzyme A biosynthesis</keyword>
<comment type="cofactor">
    <cofactor evidence="2">
        <name>K(+)</name>
        <dbReference type="ChEBI" id="CHEBI:29103"/>
    </cofactor>
</comment>
<feature type="binding site" evidence="16">
    <location>
        <position position="119"/>
    </location>
    <ligand>
        <name>ATP</name>
        <dbReference type="ChEBI" id="CHEBI:30616"/>
    </ligand>
</feature>
<evidence type="ECO:0000256" key="2">
    <source>
        <dbReference type="ARBA" id="ARBA00001958"/>
    </source>
</evidence>
<dbReference type="STRING" id="990371.SAMN05421813_13814"/>
<dbReference type="EMBL" id="FNHH01000038">
    <property type="protein sequence ID" value="SDN07386.1"/>
    <property type="molecule type" value="Genomic_DNA"/>
</dbReference>
<name>A0A1G9YFQ3_9SPHI</name>
<comment type="similarity">
    <text evidence="14 16">Belongs to the type III pantothenate kinase family.</text>
</comment>
<evidence type="ECO:0000256" key="7">
    <source>
        <dbReference type="ARBA" id="ARBA00022490"/>
    </source>
</evidence>
<dbReference type="GO" id="GO:0015937">
    <property type="term" value="P:coenzyme A biosynthetic process"/>
    <property type="evidence" value="ECO:0007669"/>
    <property type="project" value="UniProtKB-UniRule"/>
</dbReference>
<accession>A0A1G9YFQ3</accession>
<feature type="binding site" evidence="16">
    <location>
        <begin position="93"/>
        <end position="96"/>
    </location>
    <ligand>
        <name>substrate</name>
    </ligand>
</feature>
<evidence type="ECO:0000256" key="13">
    <source>
        <dbReference type="ARBA" id="ARBA00022993"/>
    </source>
</evidence>
<dbReference type="AlphaFoldDB" id="A0A1G9YFQ3"/>
<evidence type="ECO:0000256" key="11">
    <source>
        <dbReference type="ARBA" id="ARBA00022840"/>
    </source>
</evidence>
<comment type="subcellular location">
    <subcellularLocation>
        <location evidence="3 16">Cytoplasm</location>
    </subcellularLocation>
</comment>
<comment type="cofactor">
    <cofactor evidence="16">
        <name>NH4(+)</name>
        <dbReference type="ChEBI" id="CHEBI:28938"/>
    </cofactor>
    <cofactor evidence="16">
        <name>K(+)</name>
        <dbReference type="ChEBI" id="CHEBI:29103"/>
    </cofactor>
    <text evidence="16">A monovalent cation. Ammonium or potassium.</text>
</comment>
<keyword evidence="10 16" id="KW-0418">Kinase</keyword>
<dbReference type="GO" id="GO:0004594">
    <property type="term" value="F:pantothenate kinase activity"/>
    <property type="evidence" value="ECO:0007669"/>
    <property type="project" value="UniProtKB-UniRule"/>
</dbReference>
<keyword evidence="18" id="KW-1185">Reference proteome</keyword>